<reference evidence="3" key="1">
    <citation type="submission" date="2017-09" db="EMBL/GenBank/DDBJ databases">
        <title>Depth-based differentiation of microbial function through sediment-hosted aquifers and enrichment of novel symbionts in the deep terrestrial subsurface.</title>
        <authorList>
            <person name="Probst A.J."/>
            <person name="Ladd B."/>
            <person name="Jarett J.K."/>
            <person name="Geller-Mcgrath D.E."/>
            <person name="Sieber C.M.K."/>
            <person name="Emerson J.B."/>
            <person name="Anantharaman K."/>
            <person name="Thomas B.C."/>
            <person name="Malmstrom R."/>
            <person name="Stieglmeier M."/>
            <person name="Klingl A."/>
            <person name="Woyke T."/>
            <person name="Ryan C.M."/>
            <person name="Banfield J.F."/>
        </authorList>
    </citation>
    <scope>NUCLEOTIDE SEQUENCE [LARGE SCALE GENOMIC DNA]</scope>
</reference>
<evidence type="ECO:0000256" key="1">
    <source>
        <dbReference type="SAM" id="Phobius"/>
    </source>
</evidence>
<proteinExistence type="predicted"/>
<keyword evidence="1" id="KW-1133">Transmembrane helix</keyword>
<keyword evidence="1" id="KW-0472">Membrane</keyword>
<feature type="transmembrane region" description="Helical" evidence="1">
    <location>
        <begin position="27"/>
        <end position="46"/>
    </location>
</feature>
<dbReference type="EMBL" id="PEYW01000028">
    <property type="protein sequence ID" value="PIS20805.1"/>
    <property type="molecule type" value="Genomic_DNA"/>
</dbReference>
<dbReference type="Pfam" id="PF18895">
    <property type="entry name" value="T4SS_pilin"/>
    <property type="match status" value="1"/>
</dbReference>
<dbReference type="AlphaFoldDB" id="A0A2H0X7J0"/>
<protein>
    <submittedName>
        <fullName evidence="2">Uncharacterized protein</fullName>
    </submittedName>
</protein>
<organism evidence="2 3">
    <name type="scientific">candidate division WWE3 bacterium CG08_land_8_20_14_0_20_43_13</name>
    <dbReference type="NCBI Taxonomy" id="1975087"/>
    <lineage>
        <taxon>Bacteria</taxon>
        <taxon>Katanobacteria</taxon>
    </lineage>
</organism>
<dbReference type="InterPro" id="IPR043993">
    <property type="entry name" value="T4SS_pilin"/>
</dbReference>
<evidence type="ECO:0000313" key="2">
    <source>
        <dbReference type="EMBL" id="PIS20805.1"/>
    </source>
</evidence>
<name>A0A2H0X7J0_UNCKA</name>
<comment type="caution">
    <text evidence="2">The sequence shown here is derived from an EMBL/GenBank/DDBJ whole genome shotgun (WGS) entry which is preliminary data.</text>
</comment>
<feature type="transmembrane region" description="Helical" evidence="1">
    <location>
        <begin position="67"/>
        <end position="87"/>
    </location>
</feature>
<gene>
    <name evidence="2" type="ORF">COT52_01830</name>
</gene>
<dbReference type="Proteomes" id="UP000231414">
    <property type="component" value="Unassembled WGS sequence"/>
</dbReference>
<sequence length="112" mass="11739">MLSLIQSAHAAPYNTGVNFTICGTLNLGITLVFWLGVGLTLVFVTMGGIKYMSSQGDPKATDAARKTLTNAVIGFVVVIGALAIRTLTSKLLGINLSNCDETVFLNAVNGTF</sequence>
<keyword evidence="1" id="KW-0812">Transmembrane</keyword>
<accession>A0A2H0X7J0</accession>
<evidence type="ECO:0000313" key="3">
    <source>
        <dbReference type="Proteomes" id="UP000231414"/>
    </source>
</evidence>